<evidence type="ECO:0000313" key="3">
    <source>
        <dbReference type="Proteomes" id="UP000249066"/>
    </source>
</evidence>
<sequence length="230" mass="24839">MATLFQSTESQAPPLGLLLREVRQIANWRRVASPAPLVEAVGQGRPVLVIPGFLASDGSTRPLRQALRQAGFSARGWGQGRNFGLRGDVLGAIDMRVREMEAHHGGPVSIVGWSLGGLIAREYAKIEPDRVDRVVTLGSPFSGSLRSNNAWRLYELVARHKIDEPPIACDIKAKPPVETIAIWSRRDGVIAAACARGLPGERDRAIEVGCGHIEMSFAPEAQRAVITALA</sequence>
<evidence type="ECO:0000313" key="2">
    <source>
        <dbReference type="EMBL" id="PZO90518.1"/>
    </source>
</evidence>
<dbReference type="InterPro" id="IPR029058">
    <property type="entry name" value="AB_hydrolase_fold"/>
</dbReference>
<dbReference type="AlphaFoldDB" id="A0A2W5C888"/>
<keyword evidence="2" id="KW-0378">Hydrolase</keyword>
<organism evidence="2 3">
    <name type="scientific">Sphingomonas sanxanigenens</name>
    <dbReference type="NCBI Taxonomy" id="397260"/>
    <lineage>
        <taxon>Bacteria</taxon>
        <taxon>Pseudomonadati</taxon>
        <taxon>Pseudomonadota</taxon>
        <taxon>Alphaproteobacteria</taxon>
        <taxon>Sphingomonadales</taxon>
        <taxon>Sphingomonadaceae</taxon>
        <taxon>Sphingomonas</taxon>
    </lineage>
</organism>
<feature type="domain" description="AB hydrolase-1" evidence="1">
    <location>
        <begin position="93"/>
        <end position="145"/>
    </location>
</feature>
<comment type="caution">
    <text evidence="2">The sequence shown here is derived from an EMBL/GenBank/DDBJ whole genome shotgun (WGS) entry which is preliminary data.</text>
</comment>
<protein>
    <submittedName>
        <fullName evidence="2">Alpha/beta hydrolase</fullName>
    </submittedName>
</protein>
<dbReference type="InterPro" id="IPR000073">
    <property type="entry name" value="AB_hydrolase_1"/>
</dbReference>
<dbReference type="SUPFAM" id="SSF53474">
    <property type="entry name" value="alpha/beta-Hydrolases"/>
    <property type="match status" value="1"/>
</dbReference>
<dbReference type="EMBL" id="QFNN01000026">
    <property type="protein sequence ID" value="PZO90518.1"/>
    <property type="molecule type" value="Genomic_DNA"/>
</dbReference>
<gene>
    <name evidence="2" type="ORF">DI623_06360</name>
</gene>
<reference evidence="2 3" key="1">
    <citation type="submission" date="2017-08" db="EMBL/GenBank/DDBJ databases">
        <title>Infants hospitalized years apart are colonized by the same room-sourced microbial strains.</title>
        <authorList>
            <person name="Brooks B."/>
            <person name="Olm M.R."/>
            <person name="Firek B.A."/>
            <person name="Baker R."/>
            <person name="Thomas B.C."/>
            <person name="Morowitz M.J."/>
            <person name="Banfield J.F."/>
        </authorList>
    </citation>
    <scope>NUCLEOTIDE SEQUENCE [LARGE SCALE GENOMIC DNA]</scope>
    <source>
        <strain evidence="2">S2_018_000_R2_101</strain>
    </source>
</reference>
<dbReference type="Gene3D" id="3.40.50.1820">
    <property type="entry name" value="alpha/beta hydrolase"/>
    <property type="match status" value="1"/>
</dbReference>
<dbReference type="Proteomes" id="UP000249066">
    <property type="component" value="Unassembled WGS sequence"/>
</dbReference>
<dbReference type="GO" id="GO:0016787">
    <property type="term" value="F:hydrolase activity"/>
    <property type="evidence" value="ECO:0007669"/>
    <property type="project" value="UniProtKB-KW"/>
</dbReference>
<dbReference type="Pfam" id="PF00561">
    <property type="entry name" value="Abhydrolase_1"/>
    <property type="match status" value="1"/>
</dbReference>
<accession>A0A2W5C888</accession>
<name>A0A2W5C888_9SPHN</name>
<proteinExistence type="predicted"/>
<evidence type="ECO:0000259" key="1">
    <source>
        <dbReference type="Pfam" id="PF00561"/>
    </source>
</evidence>